<dbReference type="PANTHER" id="PTHR42877">
    <property type="entry name" value="L-ORNITHINE N(5)-MONOOXYGENASE-RELATED"/>
    <property type="match status" value="1"/>
</dbReference>
<organism evidence="1 2">
    <name type="scientific">Rhodococcus daqingensis</name>
    <dbReference type="NCBI Taxonomy" id="2479363"/>
    <lineage>
        <taxon>Bacteria</taxon>
        <taxon>Bacillati</taxon>
        <taxon>Actinomycetota</taxon>
        <taxon>Actinomycetes</taxon>
        <taxon>Mycobacteriales</taxon>
        <taxon>Nocardiaceae</taxon>
        <taxon>Rhodococcus</taxon>
    </lineage>
</organism>
<name>A0ABW2S024_9NOCA</name>
<sequence>MTSDVEPTRAGRSATAVHRTRVLIIGAGFSGMGMAIQLLKAGRPDFIVLEKADEVGGTWRENTYPGCACDVPTHMYSFSFEPNPGWSKVWSDQPEIFAYLRGLADKYGLRAKTHFGRTTNGGYWDETENRWHIVTEEGDEYVAQFLVSGVGALHVPNIPELPGIEEFGGVAFHSARWDHDYDLTGKRVAVIGTGASAVQFVPEIVDEVASLQLYQRTPAWVVPRKNFSIGTRMRRVFDLVPPVRRAFRNGIYWASEALALGLNGHSNLMRPLEKIAKKNIARSIADPVLRRKLTPDYRIGCKRILGSNDYYPALAKPNVEIITEGIERVFESGIVAGDGVVREVDAIIYGTGFHVTDGYDSVNVAGVGGRELVPYWNEHGIQTHLGITAAGYPNAFFLLGPNTGLGHNSVVFMIEQQIRYVLAAMALVDDNAAEAISVRQEVQDRFNADIQAKLSKGVWTNGGCVSWYLDAKGVNRTIWPGFTWQYWLRTRRLNPSDFELVGGASGSAARRRPAADDPAVQVIETTG</sequence>
<dbReference type="SUPFAM" id="SSF51905">
    <property type="entry name" value="FAD/NAD(P)-binding domain"/>
    <property type="match status" value="2"/>
</dbReference>
<evidence type="ECO:0000313" key="1">
    <source>
        <dbReference type="EMBL" id="MFC7449409.1"/>
    </source>
</evidence>
<dbReference type="RefSeq" id="WP_378406335.1">
    <property type="nucleotide sequence ID" value="NZ_JBHTCS010000017.1"/>
</dbReference>
<dbReference type="InterPro" id="IPR036188">
    <property type="entry name" value="FAD/NAD-bd_sf"/>
</dbReference>
<keyword evidence="1" id="KW-0503">Monooxygenase</keyword>
<comment type="caution">
    <text evidence="1">The sequence shown here is derived from an EMBL/GenBank/DDBJ whole genome shotgun (WGS) entry which is preliminary data.</text>
</comment>
<protein>
    <submittedName>
        <fullName evidence="1">Flavin-containing monooxygenase</fullName>
        <ecNumber evidence="1">1.14.13.-</ecNumber>
    </submittedName>
</protein>
<proteinExistence type="predicted"/>
<dbReference type="PANTHER" id="PTHR42877:SF4">
    <property type="entry name" value="FAD_NAD(P)-BINDING DOMAIN-CONTAINING PROTEIN-RELATED"/>
    <property type="match status" value="1"/>
</dbReference>
<keyword evidence="1" id="KW-0560">Oxidoreductase</keyword>
<reference evidence="2" key="1">
    <citation type="journal article" date="2019" name="Int. J. Syst. Evol. Microbiol.">
        <title>The Global Catalogue of Microorganisms (GCM) 10K type strain sequencing project: providing services to taxonomists for standard genome sequencing and annotation.</title>
        <authorList>
            <consortium name="The Broad Institute Genomics Platform"/>
            <consortium name="The Broad Institute Genome Sequencing Center for Infectious Disease"/>
            <person name="Wu L."/>
            <person name="Ma J."/>
        </authorList>
    </citation>
    <scope>NUCLEOTIDE SEQUENCE [LARGE SCALE GENOMIC DNA]</scope>
    <source>
        <strain evidence="2">ICMP 19430</strain>
    </source>
</reference>
<dbReference type="Pfam" id="PF13738">
    <property type="entry name" value="Pyr_redox_3"/>
    <property type="match status" value="1"/>
</dbReference>
<dbReference type="EMBL" id="JBHTCS010000017">
    <property type="protein sequence ID" value="MFC7449409.1"/>
    <property type="molecule type" value="Genomic_DNA"/>
</dbReference>
<accession>A0ABW2S024</accession>
<dbReference type="Proteomes" id="UP001596484">
    <property type="component" value="Unassembled WGS sequence"/>
</dbReference>
<keyword evidence="2" id="KW-1185">Reference proteome</keyword>
<gene>
    <name evidence="1" type="ORF">ACFQS9_16050</name>
</gene>
<dbReference type="InterPro" id="IPR051209">
    <property type="entry name" value="FAD-bind_Monooxygenase_sf"/>
</dbReference>
<dbReference type="Gene3D" id="3.50.50.60">
    <property type="entry name" value="FAD/NAD(P)-binding domain"/>
    <property type="match status" value="2"/>
</dbReference>
<evidence type="ECO:0000313" key="2">
    <source>
        <dbReference type="Proteomes" id="UP001596484"/>
    </source>
</evidence>
<dbReference type="GO" id="GO:0004497">
    <property type="term" value="F:monooxygenase activity"/>
    <property type="evidence" value="ECO:0007669"/>
    <property type="project" value="UniProtKB-KW"/>
</dbReference>
<dbReference type="EC" id="1.14.13.-" evidence="1"/>